<dbReference type="Gene3D" id="2.60.40.10">
    <property type="entry name" value="Immunoglobulins"/>
    <property type="match status" value="5"/>
</dbReference>
<feature type="region of interest" description="Disordered" evidence="6">
    <location>
        <begin position="163"/>
        <end position="185"/>
    </location>
</feature>
<sequence>MSANSSSEVSPQIVNAVTSQRQRRSAQRTSIQRNASEVLESPQSDHQSESPVELLVSAIADYARFQCDVSEVDFGEVQIFDGQRRQISIKNKGFVTLKFAFTRPAYDETIDQATDIDPEQSPFRIHLAEGSVLPGATLQIEVDFHPREAKKYNELVVLRVDNAKPTPSEKASRPSENLQQSKTMAEPADTPIHLIGVAVDRVIKFSTVGCDGSWTELDTISPLPLQSPNADAHLIDINAVGAGSRASRSLIITNTSQTSYRIHFRAVKKAAVKLDKIVSFSPASATLEAGCSEQVEVTFTGQLQETVQSNWEARIPELDATFPLLIVGRTREPMVTFDRTNFTLPTTLVGHTVSCTEVCLVNRESDATYDFAISDKSCLCDDLINQLTVCPRRGQLQPGERLPLTISFCPGQPRRFNFNLICCIKGKRPMRLNVKAEAFTVQVSAWLGDDYDSQRREIDHLLQPSLGATAAKATLAVVRKFESFPALRLRLIDLQFGEVACGSEHVRQITLINHGTFEVEFAALIHSLRRPIQKTRAKTRQLNKLTNNLTQMVFIEPSNGLIAAGGRITLSAHFRPQDGQKDPFCPPRHIFLDNNLFALVTVKDGPSFGFHLMGSSLPPPIEILPDSLDFGNQFVTSTGFEHLTLPIFLRNTGETESISLEYIQTSDSAFHCAFEPCVLEAVDNPGPATALVTFAPDECKQYRANVLFRVNGATVYTIPLRGRGL</sequence>
<dbReference type="PANTHER" id="PTHR23053:SF0">
    <property type="entry name" value="HYDROCEPHALUS-INDUCING PROTEIN HOMOLOG"/>
    <property type="match status" value="1"/>
</dbReference>
<gene>
    <name evidence="8" type="ORF">DILT_LOCUS4356</name>
</gene>
<dbReference type="OrthoDB" id="6260653at2759"/>
<evidence type="ECO:0000313" key="9">
    <source>
        <dbReference type="Proteomes" id="UP000281553"/>
    </source>
</evidence>
<keyword evidence="3" id="KW-0963">Cytoplasm</keyword>
<evidence type="ECO:0000256" key="2">
    <source>
        <dbReference type="ARBA" id="ARBA00004496"/>
    </source>
</evidence>
<accession>A0A3P6VGI4</accession>
<protein>
    <recommendedName>
        <fullName evidence="7">HYDIN/VesB/CFA65-like Ig-like domain-containing protein</fullName>
    </recommendedName>
</protein>
<dbReference type="PANTHER" id="PTHR23053">
    <property type="entry name" value="DLEC1 DELETED IN LUNG AND ESOPHAGEAL CANCER 1"/>
    <property type="match status" value="1"/>
</dbReference>
<proteinExistence type="predicted"/>
<evidence type="ECO:0000256" key="5">
    <source>
        <dbReference type="ARBA" id="ARBA00023273"/>
    </source>
</evidence>
<reference evidence="8 9" key="1">
    <citation type="submission" date="2018-11" db="EMBL/GenBank/DDBJ databases">
        <authorList>
            <consortium name="Pathogen Informatics"/>
        </authorList>
    </citation>
    <scope>NUCLEOTIDE SEQUENCE [LARGE SCALE GENOMIC DNA]</scope>
</reference>
<organism evidence="8 9">
    <name type="scientific">Dibothriocephalus latus</name>
    <name type="common">Fish tapeworm</name>
    <name type="synonym">Diphyllobothrium latum</name>
    <dbReference type="NCBI Taxonomy" id="60516"/>
    <lineage>
        <taxon>Eukaryota</taxon>
        <taxon>Metazoa</taxon>
        <taxon>Spiralia</taxon>
        <taxon>Lophotrochozoa</taxon>
        <taxon>Platyhelminthes</taxon>
        <taxon>Cestoda</taxon>
        <taxon>Eucestoda</taxon>
        <taxon>Diphyllobothriidea</taxon>
        <taxon>Diphyllobothriidae</taxon>
        <taxon>Dibothriocephalus</taxon>
    </lineage>
</organism>
<dbReference type="EMBL" id="UYRU01045329">
    <property type="protein sequence ID" value="VDK89264.1"/>
    <property type="molecule type" value="Genomic_DNA"/>
</dbReference>
<dbReference type="AlphaFoldDB" id="A0A3P6VGI4"/>
<keyword evidence="9" id="KW-1185">Reference proteome</keyword>
<dbReference type="GO" id="GO:1904158">
    <property type="term" value="P:axonemal central apparatus assembly"/>
    <property type="evidence" value="ECO:0007669"/>
    <property type="project" value="TreeGrafter"/>
</dbReference>
<keyword evidence="5" id="KW-0966">Cell projection</keyword>
<feature type="non-terminal residue" evidence="8">
    <location>
        <position position="725"/>
    </location>
</feature>
<dbReference type="Proteomes" id="UP000281553">
    <property type="component" value="Unassembled WGS sequence"/>
</dbReference>
<evidence type="ECO:0000259" key="7">
    <source>
        <dbReference type="Pfam" id="PF22544"/>
    </source>
</evidence>
<feature type="domain" description="HYDIN/VesB/CFA65-like Ig-like" evidence="7">
    <location>
        <begin position="65"/>
        <end position="165"/>
    </location>
</feature>
<evidence type="ECO:0000313" key="8">
    <source>
        <dbReference type="EMBL" id="VDK89264.1"/>
    </source>
</evidence>
<feature type="compositionally biased region" description="Polar residues" evidence="6">
    <location>
        <begin position="1"/>
        <end position="18"/>
    </location>
</feature>
<evidence type="ECO:0000256" key="1">
    <source>
        <dbReference type="ARBA" id="ARBA00004138"/>
    </source>
</evidence>
<feature type="compositionally biased region" description="Polar residues" evidence="6">
    <location>
        <begin position="174"/>
        <end position="183"/>
    </location>
</feature>
<evidence type="ECO:0000256" key="6">
    <source>
        <dbReference type="SAM" id="MobiDB-lite"/>
    </source>
</evidence>
<comment type="subcellular location">
    <subcellularLocation>
        <location evidence="1">Cell projection</location>
        <location evidence="1">Cilium</location>
    </subcellularLocation>
    <subcellularLocation>
        <location evidence="2">Cytoplasm</location>
    </subcellularLocation>
</comment>
<keyword evidence="4" id="KW-0969">Cilium</keyword>
<dbReference type="GO" id="GO:0003341">
    <property type="term" value="P:cilium movement"/>
    <property type="evidence" value="ECO:0007669"/>
    <property type="project" value="TreeGrafter"/>
</dbReference>
<dbReference type="Pfam" id="PF22544">
    <property type="entry name" value="HYDIN_VesB_CFA65-like_Ig"/>
    <property type="match status" value="1"/>
</dbReference>
<dbReference type="GO" id="GO:0005930">
    <property type="term" value="C:axoneme"/>
    <property type="evidence" value="ECO:0007669"/>
    <property type="project" value="TreeGrafter"/>
</dbReference>
<dbReference type="InterPro" id="IPR053879">
    <property type="entry name" value="HYDIN_VesB_CFA65-like_Ig"/>
</dbReference>
<name>A0A3P6VGI4_DIBLA</name>
<dbReference type="InterPro" id="IPR033305">
    <property type="entry name" value="Hydin-like"/>
</dbReference>
<evidence type="ECO:0000256" key="4">
    <source>
        <dbReference type="ARBA" id="ARBA00023069"/>
    </source>
</evidence>
<evidence type="ECO:0000256" key="3">
    <source>
        <dbReference type="ARBA" id="ARBA00022490"/>
    </source>
</evidence>
<feature type="region of interest" description="Disordered" evidence="6">
    <location>
        <begin position="1"/>
        <end position="50"/>
    </location>
</feature>
<dbReference type="InterPro" id="IPR013783">
    <property type="entry name" value="Ig-like_fold"/>
</dbReference>